<proteinExistence type="predicted"/>
<dbReference type="Gene3D" id="1.10.10.10">
    <property type="entry name" value="Winged helix-like DNA-binding domain superfamily/Winged helix DNA-binding domain"/>
    <property type="match status" value="1"/>
</dbReference>
<feature type="domain" description="Phage conserved hypothetical protein C-terminal" evidence="1">
    <location>
        <begin position="264"/>
        <end position="336"/>
    </location>
</feature>
<protein>
    <recommendedName>
        <fullName evidence="1">Phage conserved hypothetical protein C-terminal domain-containing protein</fullName>
    </recommendedName>
</protein>
<dbReference type="AlphaFoldDB" id="A0A0R1KJV4"/>
<dbReference type="EMBL" id="AZDY01000036">
    <property type="protein sequence ID" value="KRK83440.1"/>
    <property type="molecule type" value="Genomic_DNA"/>
</dbReference>
<dbReference type="NCBIfam" id="TIGR02220">
    <property type="entry name" value="phg_TIGR02220"/>
    <property type="match status" value="1"/>
</dbReference>
<evidence type="ECO:0000313" key="2">
    <source>
        <dbReference type="EMBL" id="KRK83440.1"/>
    </source>
</evidence>
<gene>
    <name evidence="2" type="ORF">FC78_GL001396</name>
</gene>
<dbReference type="PATRIC" id="fig|1423788.3.peg.1438"/>
<keyword evidence="3" id="KW-1185">Reference proteome</keyword>
<dbReference type="InterPro" id="IPR011741">
    <property type="entry name" value="Phg_2220_C"/>
</dbReference>
<dbReference type="STRING" id="1423788.FC78_GL001396"/>
<dbReference type="Pfam" id="PF09524">
    <property type="entry name" value="Phg_2220_C"/>
    <property type="match status" value="1"/>
</dbReference>
<organism evidence="2 3">
    <name type="scientific">Companilactobacillus bobalius DSM 19674</name>
    <dbReference type="NCBI Taxonomy" id="1423788"/>
    <lineage>
        <taxon>Bacteria</taxon>
        <taxon>Bacillati</taxon>
        <taxon>Bacillota</taxon>
        <taxon>Bacilli</taxon>
        <taxon>Lactobacillales</taxon>
        <taxon>Lactobacillaceae</taxon>
        <taxon>Companilactobacillus</taxon>
        <taxon>Companilactobacillus bobalius</taxon>
    </lineage>
</organism>
<evidence type="ECO:0000259" key="1">
    <source>
        <dbReference type="Pfam" id="PF09524"/>
    </source>
</evidence>
<reference evidence="2 3" key="1">
    <citation type="journal article" date="2015" name="Genome Announc.">
        <title>Expanding the biotechnology potential of lactobacilli through comparative genomics of 213 strains and associated genera.</title>
        <authorList>
            <person name="Sun Z."/>
            <person name="Harris H.M."/>
            <person name="McCann A."/>
            <person name="Guo C."/>
            <person name="Argimon S."/>
            <person name="Zhang W."/>
            <person name="Yang X."/>
            <person name="Jeffery I.B."/>
            <person name="Cooney J.C."/>
            <person name="Kagawa T.F."/>
            <person name="Liu W."/>
            <person name="Song Y."/>
            <person name="Salvetti E."/>
            <person name="Wrobel A."/>
            <person name="Rasinkangas P."/>
            <person name="Parkhill J."/>
            <person name="Rea M.C."/>
            <person name="O'Sullivan O."/>
            <person name="Ritari J."/>
            <person name="Douillard F.P."/>
            <person name="Paul Ross R."/>
            <person name="Yang R."/>
            <person name="Briner A.E."/>
            <person name="Felis G.E."/>
            <person name="de Vos W.M."/>
            <person name="Barrangou R."/>
            <person name="Klaenhammer T.R."/>
            <person name="Caufield P.W."/>
            <person name="Cui Y."/>
            <person name="Zhang H."/>
            <person name="O'Toole P.W."/>
        </authorList>
    </citation>
    <scope>NUCLEOTIDE SEQUENCE [LARGE SCALE GENOMIC DNA]</scope>
    <source>
        <strain evidence="2 3">DSM 19674</strain>
    </source>
</reference>
<accession>A0A0R1KJV4</accession>
<comment type="caution">
    <text evidence="2">The sequence shown here is derived from an EMBL/GenBank/DDBJ whole genome shotgun (WGS) entry which is preliminary data.</text>
</comment>
<dbReference type="Proteomes" id="UP000051515">
    <property type="component" value="Unassembled WGS sequence"/>
</dbReference>
<name>A0A0R1KJV4_9LACO</name>
<evidence type="ECO:0000313" key="3">
    <source>
        <dbReference type="Proteomes" id="UP000051515"/>
    </source>
</evidence>
<sequence length="395" mass="46109">MTDEIINFSGIWIPKEIWMDRNLGIMERFFYAEIIGLAGRRGCYASNSHFTKILRISSARISQLVRSLTDKKYITVKLFYKKGKKQVSRREIYPIKTYPIQQHKTDFTVEELENIDDYKRDFKGVWIPRELLFEQGINKSQMALITEISSLSFGDLGCFASNSHFANFLGCSSARASQLVSNLEEKSYIETKRFYNPDKPKQVLKREIYLLRKFNGVLNKFNEPTKKIKSPYLENYKEREPLLDNHLDKDTVGKPDGAIPYQSIIDYLNAQTSKSFKSTTIKSREMILERWNEGFRLDDFKKVIDKKVISWLNDPSRNIYLRPQTLFGPNFEGYLNEKSNIPVGKRTGRQPIVEIGTDWSAPENQAHVPSKDEYIKSHEEIMEELAEMRAKYDVK</sequence>
<dbReference type="InterPro" id="IPR036388">
    <property type="entry name" value="WH-like_DNA-bd_sf"/>
</dbReference>
<dbReference type="RefSeq" id="WP_056951560.1">
    <property type="nucleotide sequence ID" value="NZ_AZDY01000036.1"/>
</dbReference>